<dbReference type="InterPro" id="IPR013559">
    <property type="entry name" value="YheO"/>
</dbReference>
<evidence type="ECO:0000313" key="4">
    <source>
        <dbReference type="Proteomes" id="UP001500618"/>
    </source>
</evidence>
<name>A0ABN2GMX8_9ACTN</name>
<proteinExistence type="predicted"/>
<dbReference type="InterPro" id="IPR039445">
    <property type="entry name" value="DauR-like_HTH"/>
</dbReference>
<protein>
    <submittedName>
        <fullName evidence="3">Transcriptional regulator DauR</fullName>
    </submittedName>
</protein>
<dbReference type="InterPro" id="IPR039446">
    <property type="entry name" value="DauR-like"/>
</dbReference>
<organism evidence="3 4">
    <name type="scientific">Fodinicola feengrottensis</name>
    <dbReference type="NCBI Taxonomy" id="435914"/>
    <lineage>
        <taxon>Bacteria</taxon>
        <taxon>Bacillati</taxon>
        <taxon>Actinomycetota</taxon>
        <taxon>Actinomycetes</taxon>
        <taxon>Mycobacteriales</taxon>
        <taxon>Fodinicola</taxon>
    </lineage>
</organism>
<evidence type="ECO:0000259" key="2">
    <source>
        <dbReference type="Pfam" id="PF13309"/>
    </source>
</evidence>
<evidence type="ECO:0000313" key="3">
    <source>
        <dbReference type="EMBL" id="GAA1673960.1"/>
    </source>
</evidence>
<gene>
    <name evidence="3" type="primary">dauR</name>
    <name evidence="3" type="ORF">GCM10009765_24130</name>
</gene>
<dbReference type="EMBL" id="BAAANY010000008">
    <property type="protein sequence ID" value="GAA1673960.1"/>
    <property type="molecule type" value="Genomic_DNA"/>
</dbReference>
<feature type="domain" description="YheO-like" evidence="1">
    <location>
        <begin position="8"/>
        <end position="113"/>
    </location>
</feature>
<feature type="domain" description="Transcriptional regulator DauR-like HTH" evidence="2">
    <location>
        <begin position="139"/>
        <end position="199"/>
    </location>
</feature>
<comment type="caution">
    <text evidence="3">The sequence shown here is derived from an EMBL/GenBank/DDBJ whole genome shotgun (WGS) entry which is preliminary data.</text>
</comment>
<dbReference type="PANTHER" id="PTHR35568">
    <property type="entry name" value="TRANSCRIPTIONAL REGULATOR DAUR"/>
    <property type="match status" value="1"/>
</dbReference>
<reference evidence="3 4" key="1">
    <citation type="journal article" date="2019" name="Int. J. Syst. Evol. Microbiol.">
        <title>The Global Catalogue of Microorganisms (GCM) 10K type strain sequencing project: providing services to taxonomists for standard genome sequencing and annotation.</title>
        <authorList>
            <consortium name="The Broad Institute Genomics Platform"/>
            <consortium name="The Broad Institute Genome Sequencing Center for Infectious Disease"/>
            <person name="Wu L."/>
            <person name="Ma J."/>
        </authorList>
    </citation>
    <scope>NUCLEOTIDE SEQUENCE [LARGE SCALE GENOMIC DNA]</scope>
    <source>
        <strain evidence="3 4">JCM 14718</strain>
    </source>
</reference>
<dbReference type="PANTHER" id="PTHR35568:SF1">
    <property type="entry name" value="TRANSCRIPTIONAL REGULATOR DAUR"/>
    <property type="match status" value="1"/>
</dbReference>
<keyword evidence="4" id="KW-1185">Reference proteome</keyword>
<dbReference type="Pfam" id="PF08348">
    <property type="entry name" value="PAS_6"/>
    <property type="match status" value="1"/>
</dbReference>
<evidence type="ECO:0000259" key="1">
    <source>
        <dbReference type="Pfam" id="PF08348"/>
    </source>
</evidence>
<accession>A0ABN2GMX8</accession>
<dbReference type="Proteomes" id="UP001500618">
    <property type="component" value="Unassembled WGS sequence"/>
</dbReference>
<dbReference type="Pfam" id="PF13309">
    <property type="entry name" value="HTH_22"/>
    <property type="match status" value="1"/>
</dbReference>
<dbReference type="RefSeq" id="WP_163571301.1">
    <property type="nucleotide sequence ID" value="NZ_BAAANY010000008.1"/>
</dbReference>
<sequence>MLEVPPLPQWSPICAAIARLLAPHAEVLLHDVRTDRVVGIWNPMSGRQRGDESLLNELDGLPAATSGVYGPYPKHLPDGRQLSSVSAVIPGADGHPETVLCVNLDRGPLEQAAALLAAFAAPAEPRPEPLFVDDWREKINDTVGSYVREYGRSVDTLTTGQRMAIIDELDAAGIFKIRGAAPLVAGALRISRSSLYNYLTDVRATR</sequence>